<feature type="compositionally biased region" description="Polar residues" evidence="1">
    <location>
        <begin position="499"/>
        <end position="516"/>
    </location>
</feature>
<feature type="transmembrane region" description="Helical" evidence="2">
    <location>
        <begin position="181"/>
        <end position="206"/>
    </location>
</feature>
<feature type="transmembrane region" description="Helical" evidence="2">
    <location>
        <begin position="59"/>
        <end position="78"/>
    </location>
</feature>
<feature type="compositionally biased region" description="Low complexity" evidence="1">
    <location>
        <begin position="332"/>
        <end position="347"/>
    </location>
</feature>
<keyword evidence="2" id="KW-0472">Membrane</keyword>
<dbReference type="EMBL" id="CAICTM010000023">
    <property type="protein sequence ID" value="CAB9497634.1"/>
    <property type="molecule type" value="Genomic_DNA"/>
</dbReference>
<keyword evidence="2" id="KW-1133">Transmembrane helix</keyword>
<accession>A0A9N8D7R3</accession>
<gene>
    <name evidence="3" type="ORF">SEMRO_23_G015780.1</name>
</gene>
<sequence>MEGKENKCDYNQDTWLSLLGLLHPTEFLVTVDHSQLWRKHVAWSKPDGKELRNFTTQRFSSNMVFMSLILAAEMNVLFNSSQITTDIRTHMINGNYFSLKHWIGLVILLSACVTVIALVSTFTAWGMVSSIGDKNAHCLLRSSTGQLVTSLPSNYVVASLYLFLGWLVLFIIELTKGPVRIVLLLVVTYLFFQTVVSLSAFGRLIIHTGAMGSRPVLDPALEKALLPSGLHASLLIKATDRKRRQTCVMSMYRTPKRRIKSTDSASWSLSGEGLRVRGDSRDLTQVSSLSSSNIFTTKGSTRRRESQRSSPPIDDEVATAFRMSSDTFVGKSPSFPTPTRTSTCSSSAGTLLPPLTQDEEVAIMEAIRSIDSNLQTPRSDCSISSFSMNEKGNLLPDYGPDNSNPNLLYGSISESEDDFRESFGGVVSLPRASVLNNSVNGCDLKKVVEDALSTTTSKSGSRNQGQGETPLRRNGGSRAAAVDKVRFSFRSRSGSSSSNESAGQQTSRRSLLGSQAPSRRSLLHGFRQASVRNFIQAEWNEENDVRDMYDIAPPAEVVFEDEDDVEEDDSDEDIDSSEVVMPHPNVLNSTRRLKSLRRLVSNTSLDEALESVGSTEKRREAVHAISTKKHPHDVSKYDIENAVGGEEDEDDDLLVGENIHLMSSPTKGAYR</sequence>
<feature type="transmembrane region" description="Helical" evidence="2">
    <location>
        <begin position="99"/>
        <end position="125"/>
    </location>
</feature>
<evidence type="ECO:0000256" key="1">
    <source>
        <dbReference type="SAM" id="MobiDB-lite"/>
    </source>
</evidence>
<name>A0A9N8D7R3_9STRA</name>
<feature type="region of interest" description="Disordered" evidence="1">
    <location>
        <begin position="294"/>
        <end position="315"/>
    </location>
</feature>
<protein>
    <submittedName>
        <fullName evidence="3">Uncharacterized protein</fullName>
    </submittedName>
</protein>
<dbReference type="Proteomes" id="UP001153069">
    <property type="component" value="Unassembled WGS sequence"/>
</dbReference>
<keyword evidence="4" id="KW-1185">Reference proteome</keyword>
<keyword evidence="2" id="KW-0812">Transmembrane</keyword>
<feature type="compositionally biased region" description="Low complexity" evidence="1">
    <location>
        <begin position="488"/>
        <end position="498"/>
    </location>
</feature>
<reference evidence="3" key="1">
    <citation type="submission" date="2020-06" db="EMBL/GenBank/DDBJ databases">
        <authorList>
            <consortium name="Plant Systems Biology data submission"/>
        </authorList>
    </citation>
    <scope>NUCLEOTIDE SEQUENCE</scope>
    <source>
        <strain evidence="3">D6</strain>
    </source>
</reference>
<dbReference type="OrthoDB" id="206447at2759"/>
<comment type="caution">
    <text evidence="3">The sequence shown here is derived from an EMBL/GenBank/DDBJ whole genome shotgun (WGS) entry which is preliminary data.</text>
</comment>
<feature type="region of interest" description="Disordered" evidence="1">
    <location>
        <begin position="453"/>
        <end position="516"/>
    </location>
</feature>
<organism evidence="3 4">
    <name type="scientific">Seminavis robusta</name>
    <dbReference type="NCBI Taxonomy" id="568900"/>
    <lineage>
        <taxon>Eukaryota</taxon>
        <taxon>Sar</taxon>
        <taxon>Stramenopiles</taxon>
        <taxon>Ochrophyta</taxon>
        <taxon>Bacillariophyta</taxon>
        <taxon>Bacillariophyceae</taxon>
        <taxon>Bacillariophycidae</taxon>
        <taxon>Naviculales</taxon>
        <taxon>Naviculaceae</taxon>
        <taxon>Seminavis</taxon>
    </lineage>
</organism>
<feature type="compositionally biased region" description="Polar residues" evidence="1">
    <location>
        <begin position="453"/>
        <end position="467"/>
    </location>
</feature>
<proteinExistence type="predicted"/>
<evidence type="ECO:0000256" key="2">
    <source>
        <dbReference type="SAM" id="Phobius"/>
    </source>
</evidence>
<feature type="transmembrane region" description="Helical" evidence="2">
    <location>
        <begin position="155"/>
        <end position="174"/>
    </location>
</feature>
<dbReference type="AlphaFoldDB" id="A0A9N8D7R3"/>
<evidence type="ECO:0000313" key="4">
    <source>
        <dbReference type="Proteomes" id="UP001153069"/>
    </source>
</evidence>
<feature type="region of interest" description="Disordered" evidence="1">
    <location>
        <begin position="328"/>
        <end position="352"/>
    </location>
</feature>
<evidence type="ECO:0000313" key="3">
    <source>
        <dbReference type="EMBL" id="CAB9497634.1"/>
    </source>
</evidence>